<evidence type="ECO:0008006" key="21">
    <source>
        <dbReference type="Google" id="ProtNLM"/>
    </source>
</evidence>
<keyword evidence="1 15" id="KW-0813">Transport</keyword>
<evidence type="ECO:0000256" key="1">
    <source>
        <dbReference type="ARBA" id="ARBA00022448"/>
    </source>
</evidence>
<keyword evidence="9" id="KW-1015">Disulfide bond</keyword>
<dbReference type="SUPFAM" id="SSF63712">
    <property type="entry name" value="Nicotinic receptor ligand binding domain-like"/>
    <property type="match status" value="1"/>
</dbReference>
<evidence type="ECO:0000256" key="12">
    <source>
        <dbReference type="ARBA" id="ARBA00023257"/>
    </source>
</evidence>
<feature type="transmembrane region" description="Helical" evidence="15">
    <location>
        <begin position="195"/>
        <end position="215"/>
    </location>
</feature>
<feature type="transmembrane region" description="Helical" evidence="15">
    <location>
        <begin position="256"/>
        <end position="281"/>
    </location>
</feature>
<feature type="domain" description="Neurotransmitter-gated ion-channel transmembrane" evidence="17">
    <location>
        <begin position="201"/>
        <end position="283"/>
    </location>
</feature>
<dbReference type="PANTHER" id="PTHR18945">
    <property type="entry name" value="NEUROTRANSMITTER GATED ION CHANNEL"/>
    <property type="match status" value="1"/>
</dbReference>
<dbReference type="Gene3D" id="1.20.58.390">
    <property type="entry name" value="Neurotransmitter-gated ion-channel transmembrane domain"/>
    <property type="match status" value="1"/>
</dbReference>
<keyword evidence="11" id="KW-0868">Chloride</keyword>
<dbReference type="Proteomes" id="UP000014760">
    <property type="component" value="Unassembled WGS sequence"/>
</dbReference>
<evidence type="ECO:0000256" key="9">
    <source>
        <dbReference type="ARBA" id="ARBA00023157"/>
    </source>
</evidence>
<dbReference type="SUPFAM" id="SSF90112">
    <property type="entry name" value="Neurotransmitter-gated ion-channel transmembrane pore"/>
    <property type="match status" value="1"/>
</dbReference>
<comment type="subcellular location">
    <subcellularLocation>
        <location evidence="14">Postsynaptic cell membrane</location>
        <topology evidence="14">Multi-pass membrane protein</topology>
    </subcellularLocation>
</comment>
<dbReference type="HOGENOM" id="CLU_010920_3_1_1"/>
<dbReference type="EMBL" id="KB299334">
    <property type="protein sequence ID" value="ELU08090.1"/>
    <property type="molecule type" value="Genomic_DNA"/>
</dbReference>
<name>R7UPK0_CAPTE</name>
<keyword evidence="6" id="KW-0770">Synapse</keyword>
<evidence type="ECO:0000313" key="20">
    <source>
        <dbReference type="Proteomes" id="UP000014760"/>
    </source>
</evidence>
<dbReference type="NCBIfam" id="TIGR00860">
    <property type="entry name" value="LIC"/>
    <property type="match status" value="1"/>
</dbReference>
<dbReference type="InterPro" id="IPR038050">
    <property type="entry name" value="Neuro_actylchol_rec"/>
</dbReference>
<dbReference type="CDD" id="cd19007">
    <property type="entry name" value="LGIC_ECD_GABAR_GRD-like"/>
    <property type="match status" value="1"/>
</dbReference>
<evidence type="ECO:0000256" key="15">
    <source>
        <dbReference type="RuleBase" id="RU000687"/>
    </source>
</evidence>
<dbReference type="AlphaFoldDB" id="R7UPK0"/>
<accession>R7UPK0</accession>
<dbReference type="STRING" id="283909.R7UPK0"/>
<protein>
    <recommendedName>
        <fullName evidence="21">Neurotransmitter-gated ion-channel ligand-binding domain-containing protein</fullName>
    </recommendedName>
</protein>
<reference evidence="18 20" key="2">
    <citation type="journal article" date="2013" name="Nature">
        <title>Insights into bilaterian evolution from three spiralian genomes.</title>
        <authorList>
            <person name="Simakov O."/>
            <person name="Marletaz F."/>
            <person name="Cho S.J."/>
            <person name="Edsinger-Gonzales E."/>
            <person name="Havlak P."/>
            <person name="Hellsten U."/>
            <person name="Kuo D.H."/>
            <person name="Larsson T."/>
            <person name="Lv J."/>
            <person name="Arendt D."/>
            <person name="Savage R."/>
            <person name="Osoegawa K."/>
            <person name="de Jong P."/>
            <person name="Grimwood J."/>
            <person name="Chapman J.A."/>
            <person name="Shapiro H."/>
            <person name="Aerts A."/>
            <person name="Otillar R.P."/>
            <person name="Terry A.Y."/>
            <person name="Boore J.L."/>
            <person name="Grigoriev I.V."/>
            <person name="Lindberg D.R."/>
            <person name="Seaver E.C."/>
            <person name="Weisblat D.A."/>
            <person name="Putnam N.H."/>
            <person name="Rokhsar D.S."/>
        </authorList>
    </citation>
    <scope>NUCLEOTIDE SEQUENCE</scope>
    <source>
        <strain evidence="18 20">I ESC-2004</strain>
    </source>
</reference>
<comment type="caution">
    <text evidence="15">Lacks conserved residue(s) required for the propagation of feature annotation.</text>
</comment>
<evidence type="ECO:0000256" key="3">
    <source>
        <dbReference type="ARBA" id="ARBA00022692"/>
    </source>
</evidence>
<evidence type="ECO:0000313" key="18">
    <source>
        <dbReference type="EMBL" id="ELU08090.1"/>
    </source>
</evidence>
<dbReference type="Pfam" id="PF02931">
    <property type="entry name" value="Neur_chan_LBD"/>
    <property type="match status" value="1"/>
</dbReference>
<evidence type="ECO:0000256" key="5">
    <source>
        <dbReference type="ARBA" id="ARBA00022989"/>
    </source>
</evidence>
<keyword evidence="20" id="KW-1185">Reference proteome</keyword>
<dbReference type="InterPro" id="IPR018000">
    <property type="entry name" value="Neurotransmitter_ion_chnl_CS"/>
</dbReference>
<dbReference type="InterPro" id="IPR006201">
    <property type="entry name" value="Neur_channel"/>
</dbReference>
<keyword evidence="2" id="KW-1003">Cell membrane</keyword>
<evidence type="ECO:0000256" key="13">
    <source>
        <dbReference type="ARBA" id="ARBA00023303"/>
    </source>
</evidence>
<dbReference type="PRINTS" id="PR00253">
    <property type="entry name" value="GABAARECEPTR"/>
</dbReference>
<evidence type="ECO:0000256" key="4">
    <source>
        <dbReference type="ARBA" id="ARBA00022729"/>
    </source>
</evidence>
<keyword evidence="4" id="KW-0732">Signal</keyword>
<dbReference type="FunFam" id="2.70.170.10:FF:000003">
    <property type="entry name" value="Putative gamma-aminobutyric acid receptor subunit gamma-2"/>
    <property type="match status" value="1"/>
</dbReference>
<dbReference type="InterPro" id="IPR036734">
    <property type="entry name" value="Neur_chan_lig-bd_sf"/>
</dbReference>
<evidence type="ECO:0000259" key="16">
    <source>
        <dbReference type="Pfam" id="PF02931"/>
    </source>
</evidence>
<keyword evidence="10" id="KW-0325">Glycoprotein</keyword>
<dbReference type="FunCoup" id="R7UPK0">
    <property type="interactions" value="133"/>
</dbReference>
<evidence type="ECO:0000313" key="19">
    <source>
        <dbReference type="EnsemblMetazoa" id="CapteP89972"/>
    </source>
</evidence>
<dbReference type="EnsemblMetazoa" id="CapteT89972">
    <property type="protein sequence ID" value="CapteP89972"/>
    <property type="gene ID" value="CapteG89972"/>
</dbReference>
<keyword evidence="7 15" id="KW-0406">Ion transport</keyword>
<dbReference type="InterPro" id="IPR006028">
    <property type="entry name" value="GABAA/Glycine_rcpt"/>
</dbReference>
<keyword evidence="5 15" id="KW-1133">Transmembrane helix</keyword>
<keyword evidence="13 15" id="KW-0407">Ion channel</keyword>
<dbReference type="Pfam" id="PF02932">
    <property type="entry name" value="Neur_chan_memb"/>
    <property type="match status" value="1"/>
</dbReference>
<feature type="non-terminal residue" evidence="18">
    <location>
        <position position="1"/>
    </location>
</feature>
<keyword evidence="8 15" id="KW-0472">Membrane</keyword>
<dbReference type="CDD" id="cd19049">
    <property type="entry name" value="LGIC_TM_anion"/>
    <property type="match status" value="1"/>
</dbReference>
<dbReference type="InterPro" id="IPR006029">
    <property type="entry name" value="Neurotrans-gated_channel_TM"/>
</dbReference>
<keyword evidence="12" id="KW-0628">Postsynaptic cell membrane</keyword>
<evidence type="ECO:0000256" key="2">
    <source>
        <dbReference type="ARBA" id="ARBA00022475"/>
    </source>
</evidence>
<evidence type="ECO:0000256" key="14">
    <source>
        <dbReference type="ARBA" id="ARBA00034104"/>
    </source>
</evidence>
<dbReference type="OrthoDB" id="203862at2759"/>
<dbReference type="InterPro" id="IPR036719">
    <property type="entry name" value="Neuro-gated_channel_TM_sf"/>
</dbReference>
<dbReference type="OMA" id="CFLWFPS"/>
<organism evidence="18">
    <name type="scientific">Capitella teleta</name>
    <name type="common">Polychaete worm</name>
    <dbReference type="NCBI Taxonomy" id="283909"/>
    <lineage>
        <taxon>Eukaryota</taxon>
        <taxon>Metazoa</taxon>
        <taxon>Spiralia</taxon>
        <taxon>Lophotrochozoa</taxon>
        <taxon>Annelida</taxon>
        <taxon>Polychaeta</taxon>
        <taxon>Sedentaria</taxon>
        <taxon>Scolecida</taxon>
        <taxon>Capitellidae</taxon>
        <taxon>Capitella</taxon>
    </lineage>
</organism>
<reference evidence="20" key="1">
    <citation type="submission" date="2012-12" db="EMBL/GenBank/DDBJ databases">
        <authorList>
            <person name="Hellsten U."/>
            <person name="Grimwood J."/>
            <person name="Chapman J.A."/>
            <person name="Shapiro H."/>
            <person name="Aerts A."/>
            <person name="Otillar R.P."/>
            <person name="Terry A.Y."/>
            <person name="Boore J.L."/>
            <person name="Simakov O."/>
            <person name="Marletaz F."/>
            <person name="Cho S.-J."/>
            <person name="Edsinger-Gonzales E."/>
            <person name="Havlak P."/>
            <person name="Kuo D.-H."/>
            <person name="Larsson T."/>
            <person name="Lv J."/>
            <person name="Arendt D."/>
            <person name="Savage R."/>
            <person name="Osoegawa K."/>
            <person name="de Jong P."/>
            <person name="Lindberg D.R."/>
            <person name="Seaver E.C."/>
            <person name="Weisblat D.A."/>
            <person name="Putnam N.H."/>
            <person name="Grigoriev I.V."/>
            <person name="Rokhsar D.S."/>
        </authorList>
    </citation>
    <scope>NUCLEOTIDE SEQUENCE</scope>
    <source>
        <strain evidence="20">I ESC-2004</strain>
    </source>
</reference>
<evidence type="ECO:0000259" key="17">
    <source>
        <dbReference type="Pfam" id="PF02932"/>
    </source>
</evidence>
<evidence type="ECO:0000256" key="6">
    <source>
        <dbReference type="ARBA" id="ARBA00023018"/>
    </source>
</evidence>
<keyword evidence="3 15" id="KW-0812">Transmembrane</keyword>
<proteinExistence type="inferred from homology"/>
<evidence type="ECO:0000256" key="8">
    <source>
        <dbReference type="ARBA" id="ARBA00023136"/>
    </source>
</evidence>
<gene>
    <name evidence="18" type="ORF">CAPTEDRAFT_89972</name>
</gene>
<dbReference type="InterPro" id="IPR006202">
    <property type="entry name" value="Neur_chan_lig-bd"/>
</dbReference>
<dbReference type="EMBL" id="AMQN01006847">
    <property type="status" value="NOT_ANNOTATED_CDS"/>
    <property type="molecule type" value="Genomic_DNA"/>
</dbReference>
<comment type="similarity">
    <text evidence="15">Belongs to the ligand-gated ion channel (TC 1.A.9) family.</text>
</comment>
<feature type="domain" description="Neurotransmitter-gated ion-channel ligand-binding" evidence="16">
    <location>
        <begin position="6"/>
        <end position="194"/>
    </location>
</feature>
<dbReference type="GO" id="GO:0005230">
    <property type="term" value="F:extracellular ligand-gated monoatomic ion channel activity"/>
    <property type="evidence" value="ECO:0007669"/>
    <property type="project" value="InterPro"/>
</dbReference>
<reference evidence="19" key="3">
    <citation type="submission" date="2015-06" db="UniProtKB">
        <authorList>
            <consortium name="EnsemblMetazoa"/>
        </authorList>
    </citation>
    <scope>IDENTIFICATION</scope>
</reference>
<evidence type="ECO:0000256" key="7">
    <source>
        <dbReference type="ARBA" id="ARBA00023065"/>
    </source>
</evidence>
<dbReference type="PRINTS" id="PR00252">
    <property type="entry name" value="NRIONCHANNEL"/>
</dbReference>
<dbReference type="PROSITE" id="PS00236">
    <property type="entry name" value="NEUROTR_ION_CHANNEL"/>
    <property type="match status" value="1"/>
</dbReference>
<evidence type="ECO:0000256" key="11">
    <source>
        <dbReference type="ARBA" id="ARBA00023214"/>
    </source>
</evidence>
<sequence>QLFPHSVRGPTLVDVNLNIRSMGPISEMDMAYQMDCYFRQQWTDRRLQFNGNETLRVSINVLERLWKPDTHVFNGRQSYLHVVTSPNKLLRIDPDGSVLYSMRLTIKASCPMHLEKFPMDTQTCPLILGSHGYTLSDVVYRWMYGDNKSVKMAPDMTLSQFDLVGIKEGQDNKTIQFKGVFSMLWVHFRLRRHMGYFLINVYVPCGLLVVLSWVGFWINREATSDRIALGITNVLTMAFLGIDNRRDLPKVSYSTALDYFVGMCFAFILATILQFAMVHFFTKVGSGESLPHESEEEDDDEDTKQRMKVCSLF</sequence>
<dbReference type="GO" id="GO:0004888">
    <property type="term" value="F:transmembrane signaling receptor activity"/>
    <property type="evidence" value="ECO:0007669"/>
    <property type="project" value="InterPro"/>
</dbReference>
<evidence type="ECO:0000256" key="10">
    <source>
        <dbReference type="ARBA" id="ARBA00023180"/>
    </source>
</evidence>
<dbReference type="GO" id="GO:0045211">
    <property type="term" value="C:postsynaptic membrane"/>
    <property type="evidence" value="ECO:0007669"/>
    <property type="project" value="UniProtKB-SubCell"/>
</dbReference>
<dbReference type="Gene3D" id="2.70.170.10">
    <property type="entry name" value="Neurotransmitter-gated ion-channel ligand-binding domain"/>
    <property type="match status" value="1"/>
</dbReference>